<dbReference type="EMBL" id="JH159151">
    <property type="protein sequence ID" value="EGZ29747.1"/>
    <property type="molecule type" value="Genomic_DNA"/>
</dbReference>
<proteinExistence type="predicted"/>
<evidence type="ECO:0000256" key="1">
    <source>
        <dbReference type="SAM" id="Phobius"/>
    </source>
</evidence>
<dbReference type="AlphaFoldDB" id="G4YJF0"/>
<dbReference type="GeneID" id="20652026"/>
<name>G4YJF0_PHYSP</name>
<keyword evidence="1" id="KW-1133">Transmembrane helix</keyword>
<protein>
    <submittedName>
        <fullName evidence="2">Uncharacterized protein</fullName>
    </submittedName>
</protein>
<dbReference type="RefSeq" id="XP_009517022.1">
    <property type="nucleotide sequence ID" value="XM_009518727.1"/>
</dbReference>
<sequence length="147" mass="16962">LSATRQIVPLNHLLQQFGEMSGLKVQPKKSVLIPLNTAWSQKWCHGYPVLAKGDTTLILGYHFGNHDTTGYNWEIRLMNCKKRLQVATQVTNSVKQRVVLFNTVILPAILFTGMHFTVPREILKRLERLQKRFIWKGTTKEVNGRHK</sequence>
<feature type="non-terminal residue" evidence="2">
    <location>
        <position position="147"/>
    </location>
</feature>
<evidence type="ECO:0000313" key="2">
    <source>
        <dbReference type="EMBL" id="EGZ29747.1"/>
    </source>
</evidence>
<dbReference type="KEGG" id="psoj:PHYSODRAFT_418473"/>
<keyword evidence="3" id="KW-1185">Reference proteome</keyword>
<feature type="transmembrane region" description="Helical" evidence="1">
    <location>
        <begin position="98"/>
        <end position="118"/>
    </location>
</feature>
<evidence type="ECO:0000313" key="3">
    <source>
        <dbReference type="Proteomes" id="UP000002640"/>
    </source>
</evidence>
<feature type="non-terminal residue" evidence="2">
    <location>
        <position position="1"/>
    </location>
</feature>
<dbReference type="InParanoid" id="G4YJF0"/>
<keyword evidence="1" id="KW-0812">Transmembrane</keyword>
<organism evidence="2 3">
    <name type="scientific">Phytophthora sojae (strain P6497)</name>
    <name type="common">Soybean stem and root rot agent</name>
    <name type="synonym">Phytophthora megasperma f. sp. glycines</name>
    <dbReference type="NCBI Taxonomy" id="1094619"/>
    <lineage>
        <taxon>Eukaryota</taxon>
        <taxon>Sar</taxon>
        <taxon>Stramenopiles</taxon>
        <taxon>Oomycota</taxon>
        <taxon>Peronosporomycetes</taxon>
        <taxon>Peronosporales</taxon>
        <taxon>Peronosporaceae</taxon>
        <taxon>Phytophthora</taxon>
    </lineage>
</organism>
<keyword evidence="1" id="KW-0472">Membrane</keyword>
<dbReference type="Proteomes" id="UP000002640">
    <property type="component" value="Unassembled WGS sequence"/>
</dbReference>
<reference evidence="2 3" key="1">
    <citation type="journal article" date="2006" name="Science">
        <title>Phytophthora genome sequences uncover evolutionary origins and mechanisms of pathogenesis.</title>
        <authorList>
            <person name="Tyler B.M."/>
            <person name="Tripathy S."/>
            <person name="Zhang X."/>
            <person name="Dehal P."/>
            <person name="Jiang R.H."/>
            <person name="Aerts A."/>
            <person name="Arredondo F.D."/>
            <person name="Baxter L."/>
            <person name="Bensasson D."/>
            <person name="Beynon J.L."/>
            <person name="Chapman J."/>
            <person name="Damasceno C.M."/>
            <person name="Dorrance A.E."/>
            <person name="Dou D."/>
            <person name="Dickerman A.W."/>
            <person name="Dubchak I.L."/>
            <person name="Garbelotto M."/>
            <person name="Gijzen M."/>
            <person name="Gordon S.G."/>
            <person name="Govers F."/>
            <person name="Grunwald N.J."/>
            <person name="Huang W."/>
            <person name="Ivors K.L."/>
            <person name="Jones R.W."/>
            <person name="Kamoun S."/>
            <person name="Krampis K."/>
            <person name="Lamour K.H."/>
            <person name="Lee M.K."/>
            <person name="McDonald W.H."/>
            <person name="Medina M."/>
            <person name="Meijer H.J."/>
            <person name="Nordberg E.K."/>
            <person name="Maclean D.J."/>
            <person name="Ospina-Giraldo M.D."/>
            <person name="Morris P.F."/>
            <person name="Phuntumart V."/>
            <person name="Putnam N.H."/>
            <person name="Rash S."/>
            <person name="Rose J.K."/>
            <person name="Sakihama Y."/>
            <person name="Salamov A.A."/>
            <person name="Savidor A."/>
            <person name="Scheuring C.F."/>
            <person name="Smith B.M."/>
            <person name="Sobral B.W."/>
            <person name="Terry A."/>
            <person name="Torto-Alalibo T.A."/>
            <person name="Win J."/>
            <person name="Xu Z."/>
            <person name="Zhang H."/>
            <person name="Grigoriev I.V."/>
            <person name="Rokhsar D.S."/>
            <person name="Boore J.L."/>
        </authorList>
    </citation>
    <scope>NUCLEOTIDE SEQUENCE [LARGE SCALE GENOMIC DNA]</scope>
    <source>
        <strain evidence="2 3">P6497</strain>
    </source>
</reference>
<gene>
    <name evidence="2" type="ORF">PHYSODRAFT_418473</name>
</gene>
<accession>G4YJF0</accession>